<dbReference type="Pfam" id="PF02126">
    <property type="entry name" value="PTE"/>
    <property type="match status" value="1"/>
</dbReference>
<name>A0ABU4HS22_9ACTN</name>
<proteinExistence type="inferred from homology"/>
<reference evidence="5" key="1">
    <citation type="submission" date="2023-07" db="EMBL/GenBank/DDBJ databases">
        <title>Conexibacter stalactiti sp. nov., isolated from stalactites in a lava cave and emended description of the genus Conexibacter.</title>
        <authorList>
            <person name="Lee S.D."/>
        </authorList>
    </citation>
    <scope>NUCLEOTIDE SEQUENCE [LARGE SCALE GENOMIC DNA]</scope>
    <source>
        <strain evidence="5">KCTC 39840</strain>
    </source>
</reference>
<evidence type="ECO:0000313" key="5">
    <source>
        <dbReference type="Proteomes" id="UP001284601"/>
    </source>
</evidence>
<gene>
    <name evidence="4" type="ORF">R7226_17295</name>
</gene>
<dbReference type="PANTHER" id="PTHR10819:SF3">
    <property type="entry name" value="PHOSPHOTRIESTERASE-RELATED PROTEIN"/>
    <property type="match status" value="1"/>
</dbReference>
<comment type="caution">
    <text evidence="4">The sequence shown here is derived from an EMBL/GenBank/DDBJ whole genome shotgun (WGS) entry which is preliminary data.</text>
</comment>
<protein>
    <submittedName>
        <fullName evidence="4">Phosphotriesterase</fullName>
    </submittedName>
</protein>
<evidence type="ECO:0000256" key="1">
    <source>
        <dbReference type="ARBA" id="ARBA00022723"/>
    </source>
</evidence>
<comment type="caution">
    <text evidence="3">Lacks conserved residue(s) required for the propagation of feature annotation.</text>
</comment>
<dbReference type="PANTHER" id="PTHR10819">
    <property type="entry name" value="PHOSPHOTRIESTERASE-RELATED"/>
    <property type="match status" value="1"/>
</dbReference>
<evidence type="ECO:0000256" key="2">
    <source>
        <dbReference type="ARBA" id="ARBA00022801"/>
    </source>
</evidence>
<keyword evidence="1" id="KW-0479">Metal-binding</keyword>
<organism evidence="4 5">
    <name type="scientific">Conexibacter stalactiti</name>
    <dbReference type="NCBI Taxonomy" id="1940611"/>
    <lineage>
        <taxon>Bacteria</taxon>
        <taxon>Bacillati</taxon>
        <taxon>Actinomycetota</taxon>
        <taxon>Thermoleophilia</taxon>
        <taxon>Solirubrobacterales</taxon>
        <taxon>Conexibacteraceae</taxon>
        <taxon>Conexibacter</taxon>
    </lineage>
</organism>
<evidence type="ECO:0000313" key="4">
    <source>
        <dbReference type="EMBL" id="MDW5596106.1"/>
    </source>
</evidence>
<sequence>MIETVLGPIEAASLGVASMHDHLLIDARILHAPAREPLPEPPLVTLENLGFVRWNLLALEDNLVLDDAELAASELARAYAEGQRAVVDVTCWGLGADPARLPAIARASGMHVIAGVGVYLDRPHPERVSELSESELAEEFERALTVSYDGCDFRAGLLGLVGTSEPVTAGELTALRAAGRAAAATGAAVTVRLDPAARRGPWVLDELAAVGCPPGQVIFGNVDEFLELDYLQGLAAEGANLELCFGNEAYYRDGYGDPTDGERLAGTLALLEAGLAGQIVLGCSVWTKSQLRAYGGMGYEHLLRRIVPTLRKRGVPDSQLDEMLIHNPARLLDR</sequence>
<dbReference type="RefSeq" id="WP_318598485.1">
    <property type="nucleotide sequence ID" value="NZ_JAWSTH010000047.1"/>
</dbReference>
<comment type="similarity">
    <text evidence="3">Belongs to the metallo-dependent hydrolases superfamily. Phosphotriesterase family.</text>
</comment>
<dbReference type="SUPFAM" id="SSF51556">
    <property type="entry name" value="Metallo-dependent hydrolases"/>
    <property type="match status" value="1"/>
</dbReference>
<dbReference type="EMBL" id="JAWSTH010000047">
    <property type="protein sequence ID" value="MDW5596106.1"/>
    <property type="molecule type" value="Genomic_DNA"/>
</dbReference>
<accession>A0ABU4HS22</accession>
<dbReference type="Gene3D" id="3.20.20.140">
    <property type="entry name" value="Metal-dependent hydrolases"/>
    <property type="match status" value="1"/>
</dbReference>
<reference evidence="4 5" key="2">
    <citation type="submission" date="2023-10" db="EMBL/GenBank/DDBJ databases">
        <authorList>
            <person name="Han X.F."/>
        </authorList>
    </citation>
    <scope>NUCLEOTIDE SEQUENCE [LARGE SCALE GENOMIC DNA]</scope>
    <source>
        <strain evidence="4 5">KCTC 39840</strain>
    </source>
</reference>
<keyword evidence="5" id="KW-1185">Reference proteome</keyword>
<dbReference type="Proteomes" id="UP001284601">
    <property type="component" value="Unassembled WGS sequence"/>
</dbReference>
<dbReference type="InterPro" id="IPR032466">
    <property type="entry name" value="Metal_Hydrolase"/>
</dbReference>
<dbReference type="PROSITE" id="PS51347">
    <property type="entry name" value="PHOSPHOTRIESTERASE_2"/>
    <property type="match status" value="1"/>
</dbReference>
<dbReference type="InterPro" id="IPR001559">
    <property type="entry name" value="Phosphotriesterase"/>
</dbReference>
<keyword evidence="2" id="KW-0378">Hydrolase</keyword>
<evidence type="ECO:0000256" key="3">
    <source>
        <dbReference type="PROSITE-ProRule" id="PRU00679"/>
    </source>
</evidence>